<evidence type="ECO:0000256" key="1">
    <source>
        <dbReference type="ARBA" id="ARBA00004141"/>
    </source>
</evidence>
<organism evidence="5">
    <name type="scientific">Ralstonia solanacearum CFBP2957</name>
    <dbReference type="NCBI Taxonomy" id="859656"/>
    <lineage>
        <taxon>Bacteria</taxon>
        <taxon>Pseudomonadati</taxon>
        <taxon>Pseudomonadota</taxon>
        <taxon>Betaproteobacteria</taxon>
        <taxon>Burkholderiales</taxon>
        <taxon>Burkholderiaceae</taxon>
        <taxon>Ralstonia</taxon>
        <taxon>Ralstonia solanacearum species complex</taxon>
    </lineage>
</organism>
<dbReference type="PANTHER" id="PTHR30614:SF21">
    <property type="entry name" value="AMINO ACID ABC TRANSPORTER PERMEASE"/>
    <property type="match status" value="1"/>
</dbReference>
<gene>
    <name evidence="5" type="ORF">RCFBP_mp10202</name>
</gene>
<dbReference type="SUPFAM" id="SSF161098">
    <property type="entry name" value="MetI-like"/>
    <property type="match status" value="1"/>
</dbReference>
<dbReference type="InterPro" id="IPR035906">
    <property type="entry name" value="MetI-like_sf"/>
</dbReference>
<dbReference type="RefSeq" id="WP_013207554.1">
    <property type="nucleotide sequence ID" value="NC_014309.1"/>
</dbReference>
<dbReference type="EMBL" id="FP885907">
    <property type="protein sequence ID" value="CBJ52992.1"/>
    <property type="molecule type" value="Genomic_DNA"/>
</dbReference>
<dbReference type="PANTHER" id="PTHR30614">
    <property type="entry name" value="MEMBRANE COMPONENT OF AMINO ACID ABC TRANSPORTER"/>
    <property type="match status" value="1"/>
</dbReference>
<dbReference type="GO" id="GO:0006865">
    <property type="term" value="P:amino acid transport"/>
    <property type="evidence" value="ECO:0007669"/>
    <property type="project" value="TreeGrafter"/>
</dbReference>
<keyword evidence="4" id="KW-0472">Membrane</keyword>
<name>D8P256_RALSL</name>
<dbReference type="InterPro" id="IPR043429">
    <property type="entry name" value="ArtM/GltK/GlnP/TcyL/YhdX-like"/>
</dbReference>
<dbReference type="GO" id="GO:0005886">
    <property type="term" value="C:plasma membrane"/>
    <property type="evidence" value="ECO:0007669"/>
    <property type="project" value="TreeGrafter"/>
</dbReference>
<reference evidence="5" key="2">
    <citation type="submission" date="2010-02" db="EMBL/GenBank/DDBJ databases">
        <authorList>
            <person name="Genoscope - CEA"/>
        </authorList>
    </citation>
    <scope>NUCLEOTIDE SEQUENCE</scope>
    <source>
        <strain evidence="5">CFBP2957</strain>
        <plasmid evidence="5">RCFBPv3_mp</plasmid>
    </source>
</reference>
<keyword evidence="5" id="KW-0614">Plasmid</keyword>
<proteinExistence type="predicted"/>
<dbReference type="PATRIC" id="fig|859656.5.peg.3435"/>
<geneLocation type="plasmid" evidence="5">
    <name>RCFBPv3_mp</name>
</geneLocation>
<keyword evidence="2" id="KW-0812">Transmembrane</keyword>
<keyword evidence="3" id="KW-1133">Transmembrane helix</keyword>
<reference evidence="5" key="1">
    <citation type="journal article" date="2010" name="BMC Genomics">
        <title>Genomes of three tomato pathogens within the Ralstonia solanacearum species complex reveal significant evolutionary divergence.</title>
        <authorList>
            <person name="Remenant B."/>
            <person name="Coupat-Goutaland B."/>
            <person name="Guidot A."/>
            <person name="Cellier G."/>
            <person name="Wicker E."/>
            <person name="Allen C."/>
            <person name="Fegan M."/>
            <person name="Pruvost O."/>
            <person name="Elbaz M."/>
            <person name="Calteau A."/>
            <person name="Salvignol G."/>
            <person name="Mornico D."/>
            <person name="Mangenot S."/>
            <person name="Barbe V."/>
            <person name="Medigue C."/>
            <person name="Prior P."/>
        </authorList>
    </citation>
    <scope>NUCLEOTIDE SEQUENCE [LARGE SCALE GENOMIC DNA]</scope>
    <source>
        <strain evidence="5">CFBP2957</strain>
        <plasmid evidence="5">RCFBPv3_mp</plasmid>
    </source>
</reference>
<dbReference type="GO" id="GO:0055085">
    <property type="term" value="P:transmembrane transport"/>
    <property type="evidence" value="ECO:0007669"/>
    <property type="project" value="InterPro"/>
</dbReference>
<dbReference type="AlphaFoldDB" id="D8P256"/>
<accession>D8P256</accession>
<evidence type="ECO:0000256" key="3">
    <source>
        <dbReference type="ARBA" id="ARBA00022989"/>
    </source>
</evidence>
<evidence type="ECO:0000256" key="4">
    <source>
        <dbReference type="ARBA" id="ARBA00023136"/>
    </source>
</evidence>
<protein>
    <submittedName>
        <fullName evidence="5">Putative amino-acid ABC transporter permease protein</fullName>
    </submittedName>
</protein>
<dbReference type="Gene3D" id="1.10.3720.10">
    <property type="entry name" value="MetI-like"/>
    <property type="match status" value="1"/>
</dbReference>
<evidence type="ECO:0000313" key="5">
    <source>
        <dbReference type="EMBL" id="CBJ52992.1"/>
    </source>
</evidence>
<sequence>MLPSVANQWGSTVKDTSLAYIVGVVELSTAASQVNSHIVTYPAAVFAAVAVRYFVLCSGIELLPRWLRAGAAKPVSRAGHATPWRRFRHWRARPAVDAGT</sequence>
<evidence type="ECO:0000256" key="2">
    <source>
        <dbReference type="ARBA" id="ARBA00022692"/>
    </source>
</evidence>
<comment type="subcellular location">
    <subcellularLocation>
        <location evidence="1">Membrane</location>
        <topology evidence="1">Multi-pass membrane protein</topology>
    </subcellularLocation>
</comment>